<evidence type="ECO:0000256" key="1">
    <source>
        <dbReference type="ARBA" id="ARBA00004141"/>
    </source>
</evidence>
<evidence type="ECO:0000256" key="3">
    <source>
        <dbReference type="ARBA" id="ARBA00022448"/>
    </source>
</evidence>
<gene>
    <name evidence="12" type="ORF">LTR62_008763</name>
</gene>
<keyword evidence="7" id="KW-1133">Transmembrane helix</keyword>
<reference evidence="12" key="1">
    <citation type="submission" date="2023-08" db="EMBL/GenBank/DDBJ databases">
        <title>Black Yeasts Isolated from many extreme environments.</title>
        <authorList>
            <person name="Coleine C."/>
            <person name="Stajich J.E."/>
            <person name="Selbmann L."/>
        </authorList>
    </citation>
    <scope>NUCLEOTIDE SEQUENCE</scope>
    <source>
        <strain evidence="12">CCFEE 5401</strain>
    </source>
</reference>
<dbReference type="GO" id="GO:0016020">
    <property type="term" value="C:membrane"/>
    <property type="evidence" value="ECO:0007669"/>
    <property type="project" value="UniProtKB-SubCell"/>
</dbReference>
<keyword evidence="5" id="KW-0677">Repeat</keyword>
<dbReference type="SUPFAM" id="SSF103506">
    <property type="entry name" value="Mitochondrial carrier"/>
    <property type="match status" value="1"/>
</dbReference>
<protein>
    <recommendedName>
        <fullName evidence="14">Peroxisomal adenine nucleotide transporter 1</fullName>
    </recommendedName>
</protein>
<comment type="caution">
    <text evidence="12">The sequence shown here is derived from an EMBL/GenBank/DDBJ whole genome shotgun (WGS) entry which is preliminary data.</text>
</comment>
<feature type="compositionally biased region" description="Basic and acidic residues" evidence="11">
    <location>
        <begin position="292"/>
        <end position="305"/>
    </location>
</feature>
<name>A0AAN7YCF0_9PEZI</name>
<dbReference type="PANTHER" id="PTHR45939">
    <property type="entry name" value="PEROXISOMAL MEMBRANE PROTEIN PMP34-RELATED"/>
    <property type="match status" value="1"/>
</dbReference>
<proteinExistence type="inferred from homology"/>
<dbReference type="GO" id="GO:0015217">
    <property type="term" value="F:ADP transmembrane transporter activity"/>
    <property type="evidence" value="ECO:0007669"/>
    <property type="project" value="TreeGrafter"/>
</dbReference>
<evidence type="ECO:0008006" key="14">
    <source>
        <dbReference type="Google" id="ProtNLM"/>
    </source>
</evidence>
<keyword evidence="4 9" id="KW-0812">Transmembrane</keyword>
<dbReference type="AlphaFoldDB" id="A0AAN7YCF0"/>
<feature type="repeat" description="Solcar" evidence="9">
    <location>
        <begin position="30"/>
        <end position="122"/>
    </location>
</feature>
<evidence type="ECO:0000256" key="4">
    <source>
        <dbReference type="ARBA" id="ARBA00022692"/>
    </source>
</evidence>
<evidence type="ECO:0000313" key="13">
    <source>
        <dbReference type="Proteomes" id="UP001310890"/>
    </source>
</evidence>
<feature type="region of interest" description="Disordered" evidence="11">
    <location>
        <begin position="266"/>
        <end position="305"/>
    </location>
</feature>
<accession>A0AAN7YCF0</accession>
<evidence type="ECO:0000313" key="12">
    <source>
        <dbReference type="EMBL" id="KAK5108109.1"/>
    </source>
</evidence>
<evidence type="ECO:0000256" key="8">
    <source>
        <dbReference type="ARBA" id="ARBA00023136"/>
    </source>
</evidence>
<comment type="similarity">
    <text evidence="2 10">Belongs to the mitochondrial carrier (TC 2.A.29) family.</text>
</comment>
<evidence type="ECO:0000256" key="2">
    <source>
        <dbReference type="ARBA" id="ARBA00006375"/>
    </source>
</evidence>
<dbReference type="InterPro" id="IPR023395">
    <property type="entry name" value="MCP_dom_sf"/>
</dbReference>
<organism evidence="12 13">
    <name type="scientific">Meristemomyces frigidus</name>
    <dbReference type="NCBI Taxonomy" id="1508187"/>
    <lineage>
        <taxon>Eukaryota</taxon>
        <taxon>Fungi</taxon>
        <taxon>Dikarya</taxon>
        <taxon>Ascomycota</taxon>
        <taxon>Pezizomycotina</taxon>
        <taxon>Dothideomycetes</taxon>
        <taxon>Dothideomycetidae</taxon>
        <taxon>Mycosphaerellales</taxon>
        <taxon>Teratosphaeriaceae</taxon>
        <taxon>Meristemomyces</taxon>
    </lineage>
</organism>
<dbReference type="Proteomes" id="UP001310890">
    <property type="component" value="Unassembled WGS sequence"/>
</dbReference>
<evidence type="ECO:0000256" key="9">
    <source>
        <dbReference type="PROSITE-ProRule" id="PRU00282"/>
    </source>
</evidence>
<evidence type="ECO:0000256" key="10">
    <source>
        <dbReference type="RuleBase" id="RU000488"/>
    </source>
</evidence>
<evidence type="ECO:0000256" key="7">
    <source>
        <dbReference type="ARBA" id="ARBA00022989"/>
    </source>
</evidence>
<keyword evidence="6" id="KW-0496">Mitochondrion</keyword>
<dbReference type="InterPro" id="IPR052217">
    <property type="entry name" value="Mito/Peroxisomal_Carrier"/>
</dbReference>
<evidence type="ECO:0000256" key="5">
    <source>
        <dbReference type="ARBA" id="ARBA00022737"/>
    </source>
</evidence>
<dbReference type="PROSITE" id="PS50920">
    <property type="entry name" value="SOLCAR"/>
    <property type="match status" value="2"/>
</dbReference>
<keyword evidence="6" id="KW-0999">Mitochondrion inner membrane</keyword>
<evidence type="ECO:0000256" key="11">
    <source>
        <dbReference type="SAM" id="MobiDB-lite"/>
    </source>
</evidence>
<dbReference type="EMBL" id="JAVRRL010000095">
    <property type="protein sequence ID" value="KAK5108109.1"/>
    <property type="molecule type" value="Genomic_DNA"/>
</dbReference>
<dbReference type="PANTHER" id="PTHR45939:SF2">
    <property type="entry name" value="CARRIER PROTEIN, PUTATIVE (AFU_ORTHOLOGUE AFUA_2G13870)-RELATED"/>
    <property type="match status" value="1"/>
</dbReference>
<dbReference type="Gene3D" id="1.50.40.10">
    <property type="entry name" value="Mitochondrial carrier domain"/>
    <property type="match status" value="1"/>
</dbReference>
<keyword evidence="3 10" id="KW-0813">Transport</keyword>
<keyword evidence="8 9" id="KW-0472">Membrane</keyword>
<evidence type="ECO:0000256" key="6">
    <source>
        <dbReference type="ARBA" id="ARBA00022792"/>
    </source>
</evidence>
<comment type="subcellular location">
    <subcellularLocation>
        <location evidence="1">Membrane</location>
        <topology evidence="1">Multi-pass membrane protein</topology>
    </subcellularLocation>
</comment>
<dbReference type="InterPro" id="IPR018108">
    <property type="entry name" value="MCP_transmembrane"/>
</dbReference>
<sequence>MSQGELKYRSDLDHFESYHEVHHPGTGPALPALGHALAGAIATAGTKALLYPIDLVTTRLQVQRTTSQGQGDVKYTSFLDATQKIYRDEGVSAFYTGCAPDVAKGIADSFLFFLAYSYLRQHQLRKDGVKQLSIVKELGVGIGAGVAAKLVTTPLQNIITRQQTAALVAARDSSTQTSKDHQTIREIGHQIYAERGLSGFWAGYSASTILTLNPAITFATDNLLKRLLPTSQRGKQSPSTTFLLAAISKVIATSLTYPVMLAKSRAQASPSNRTSKAEGTEKNAPLPAAPSIERETNRLPASDRTKQTLSLSARKVFRLVFAQQAIFLSLRKIYLEEGLSGLYAGIEGELLKGFLSHGLTMAVKEKVHRSVIQTYYLLLRLLKRWPEEVKAVAGEAKHVVEAAKGKVGDVEGRFVEGAKEAMKGGGKKLVSHLPADAGAMVEQLKERAETLGGTIVEGTKNVAGDSGTTVSEGAKKVVEEGKKIIGGEGSK</sequence>
<dbReference type="Pfam" id="PF00153">
    <property type="entry name" value="Mito_carr"/>
    <property type="match status" value="3"/>
</dbReference>
<feature type="repeat" description="Solcar" evidence="9">
    <location>
        <begin position="132"/>
        <end position="227"/>
    </location>
</feature>